<accession>A0A392PQL7</accession>
<sequence length="65" mass="7484">MPSREKFLPPKSKLSQGYPRSAPRQAKGFKRQEFKAQLKPLDRALRILQERVLISSNSFSQSRPA</sequence>
<feature type="region of interest" description="Disordered" evidence="1">
    <location>
        <begin position="1"/>
        <end position="33"/>
    </location>
</feature>
<evidence type="ECO:0000256" key="1">
    <source>
        <dbReference type="SAM" id="MobiDB-lite"/>
    </source>
</evidence>
<evidence type="ECO:0000313" key="3">
    <source>
        <dbReference type="Proteomes" id="UP000265520"/>
    </source>
</evidence>
<comment type="caution">
    <text evidence="2">The sequence shown here is derived from an EMBL/GenBank/DDBJ whole genome shotgun (WGS) entry which is preliminary data.</text>
</comment>
<name>A0A392PQL7_9FABA</name>
<proteinExistence type="predicted"/>
<dbReference type="Proteomes" id="UP000265520">
    <property type="component" value="Unassembled WGS sequence"/>
</dbReference>
<dbReference type="EMBL" id="LXQA010089421">
    <property type="protein sequence ID" value="MCI13740.1"/>
    <property type="molecule type" value="Genomic_DNA"/>
</dbReference>
<dbReference type="AlphaFoldDB" id="A0A392PQL7"/>
<protein>
    <submittedName>
        <fullName evidence="2">Uncharacterized protein</fullName>
    </submittedName>
</protein>
<organism evidence="2 3">
    <name type="scientific">Trifolium medium</name>
    <dbReference type="NCBI Taxonomy" id="97028"/>
    <lineage>
        <taxon>Eukaryota</taxon>
        <taxon>Viridiplantae</taxon>
        <taxon>Streptophyta</taxon>
        <taxon>Embryophyta</taxon>
        <taxon>Tracheophyta</taxon>
        <taxon>Spermatophyta</taxon>
        <taxon>Magnoliopsida</taxon>
        <taxon>eudicotyledons</taxon>
        <taxon>Gunneridae</taxon>
        <taxon>Pentapetalae</taxon>
        <taxon>rosids</taxon>
        <taxon>fabids</taxon>
        <taxon>Fabales</taxon>
        <taxon>Fabaceae</taxon>
        <taxon>Papilionoideae</taxon>
        <taxon>50 kb inversion clade</taxon>
        <taxon>NPAAA clade</taxon>
        <taxon>Hologalegina</taxon>
        <taxon>IRL clade</taxon>
        <taxon>Trifolieae</taxon>
        <taxon>Trifolium</taxon>
    </lineage>
</organism>
<keyword evidence="3" id="KW-1185">Reference proteome</keyword>
<reference evidence="2 3" key="1">
    <citation type="journal article" date="2018" name="Front. Plant Sci.">
        <title>Red Clover (Trifolium pratense) and Zigzag Clover (T. medium) - A Picture of Genomic Similarities and Differences.</title>
        <authorList>
            <person name="Dluhosova J."/>
            <person name="Istvanek J."/>
            <person name="Nedelnik J."/>
            <person name="Repkova J."/>
        </authorList>
    </citation>
    <scope>NUCLEOTIDE SEQUENCE [LARGE SCALE GENOMIC DNA]</scope>
    <source>
        <strain evidence="3">cv. 10/8</strain>
        <tissue evidence="2">Leaf</tissue>
    </source>
</reference>
<evidence type="ECO:0000313" key="2">
    <source>
        <dbReference type="EMBL" id="MCI13740.1"/>
    </source>
</evidence>